<dbReference type="EMBL" id="JBFCZG010000011">
    <property type="protein sequence ID" value="KAL3417188.1"/>
    <property type="molecule type" value="Genomic_DNA"/>
</dbReference>
<dbReference type="Pfam" id="PF14737">
    <property type="entry name" value="DUF4470"/>
    <property type="match status" value="1"/>
</dbReference>
<evidence type="ECO:0000313" key="2">
    <source>
        <dbReference type="EMBL" id="KAL3417188.1"/>
    </source>
</evidence>
<feature type="domain" description="DUF4470" evidence="1">
    <location>
        <begin position="90"/>
        <end position="186"/>
    </location>
</feature>
<name>A0ABR4P1L1_9HELO</name>
<dbReference type="InterPro" id="IPR027974">
    <property type="entry name" value="DUF4470"/>
</dbReference>
<sequence length="579" mass="65612">MAAQQFTCANWDPEKTECKKFGGYSFLAKSESSSQYCGSNCQKLHWASHKRDCKSPLGKETWNPDWFLENRTPAFVRGGIGEQFGGKKYLWGNIPALDILQLDSNEGGDYARPLSLLFAASGDLRNVVKTIARIPSSYNQPVDVTVNDRDLDVVARNAILLLIGLVVEDIDEAVDCMIHVWYSALVRKSDLDVLQQRIRPLIESVCEKTKSKAPDARLGKTWSFGQRSLRFVLEKSAWDNLLLLLDVPESLTAERATQIRRAVTLADSRKDYRDRHLLFQTPTRRMAKMRFWEDGLLLPFGSRHVEFREPNPTFFRTVHTWPMHDNADPLNGWPLKDIEATSSGPAAADIYGKLFYHVRELLQAFLLRLLGLQVSFQLFQVDASDLGDHLEGGSFSRIEVSNIADGGYLGMPQTIGLMLPLLQGPLTNPHATLITLLMNTVDERITNQDRMADMTASSPTTKRLLKYLPPKRISMTQSPSDPQIIKFSLARDCVATFDQVFDRLWKDFPLAEAEQLLGAVVKEKHTIIEKWPFRLKLRPGQPGAQEEFDRLLAGGVSGKERYVEWKRTIMYEHELEAGK</sequence>
<evidence type="ECO:0000259" key="1">
    <source>
        <dbReference type="Pfam" id="PF14737"/>
    </source>
</evidence>
<organism evidence="2 3">
    <name type="scientific">Phlyctema vagabunda</name>
    <dbReference type="NCBI Taxonomy" id="108571"/>
    <lineage>
        <taxon>Eukaryota</taxon>
        <taxon>Fungi</taxon>
        <taxon>Dikarya</taxon>
        <taxon>Ascomycota</taxon>
        <taxon>Pezizomycotina</taxon>
        <taxon>Leotiomycetes</taxon>
        <taxon>Helotiales</taxon>
        <taxon>Dermateaceae</taxon>
        <taxon>Phlyctema</taxon>
    </lineage>
</organism>
<evidence type="ECO:0000313" key="3">
    <source>
        <dbReference type="Proteomes" id="UP001629113"/>
    </source>
</evidence>
<gene>
    <name evidence="2" type="ORF">PVAG01_11188</name>
</gene>
<accession>A0ABR4P1L1</accession>
<proteinExistence type="predicted"/>
<comment type="caution">
    <text evidence="2">The sequence shown here is derived from an EMBL/GenBank/DDBJ whole genome shotgun (WGS) entry which is preliminary data.</text>
</comment>
<dbReference type="Proteomes" id="UP001629113">
    <property type="component" value="Unassembled WGS sequence"/>
</dbReference>
<protein>
    <submittedName>
        <fullName evidence="2">Mynd finger family protein</fullName>
    </submittedName>
</protein>
<keyword evidence="3" id="KW-1185">Reference proteome</keyword>
<reference evidence="2 3" key="1">
    <citation type="submission" date="2024-06" db="EMBL/GenBank/DDBJ databases">
        <title>Complete genome of Phlyctema vagabunda strain 19-DSS-EL-015.</title>
        <authorList>
            <person name="Fiorenzani C."/>
        </authorList>
    </citation>
    <scope>NUCLEOTIDE SEQUENCE [LARGE SCALE GENOMIC DNA]</scope>
    <source>
        <strain evidence="2 3">19-DSS-EL-015</strain>
    </source>
</reference>